<evidence type="ECO:0000313" key="1">
    <source>
        <dbReference type="EMBL" id="AHF17596.1"/>
    </source>
</evidence>
<dbReference type="AlphaFoldDB" id="W0F896"/>
<keyword evidence="2" id="KW-1185">Reference proteome</keyword>
<dbReference type="eggNOG" id="ENOG5033NHW">
    <property type="taxonomic scope" value="Bacteria"/>
</dbReference>
<sequence length="238" mass="26148">MSYFNSTKMRTFTKSILNPPAIHVILMGTSYKSMLMPFKSMRSALLLLSLLNVCTVFAQFRTKQEKGYFNITNPVEIQIMSSLDSAVMKNGMARIKGGFEVNTINGYFINPSFSVGLGIGLQFSNYNYYPNPGSGGSYVKKSGPGIVLLPLFADFRYYPKNAISAPMFILDAGYAPVLKMANKDDQQYLNGGALFKIGAGYKFYLGDFLSFVPSLNFKAQLFGNHTAVGGVLGLGLLF</sequence>
<evidence type="ECO:0000313" key="2">
    <source>
        <dbReference type="Proteomes" id="UP000003586"/>
    </source>
</evidence>
<name>W0F896_9BACT</name>
<dbReference type="HOGENOM" id="CLU_1164888_0_0_10"/>
<reference evidence="1 2" key="1">
    <citation type="submission" date="2013-12" db="EMBL/GenBank/DDBJ databases">
        <authorList>
            <consortium name="DOE Joint Genome Institute"/>
            <person name="Eisen J."/>
            <person name="Huntemann M."/>
            <person name="Han J."/>
            <person name="Chen A."/>
            <person name="Kyrpides N."/>
            <person name="Mavromatis K."/>
            <person name="Markowitz V."/>
            <person name="Palaniappan K."/>
            <person name="Ivanova N."/>
            <person name="Schaumberg A."/>
            <person name="Pati A."/>
            <person name="Liolios K."/>
            <person name="Nordberg H.P."/>
            <person name="Cantor M.N."/>
            <person name="Hua S.X."/>
            <person name="Woyke T."/>
        </authorList>
    </citation>
    <scope>NUCLEOTIDE SEQUENCE [LARGE SCALE GENOMIC DNA]</scope>
    <source>
        <strain evidence="2">DSM 19437</strain>
    </source>
</reference>
<dbReference type="EMBL" id="CP007035">
    <property type="protein sequence ID" value="AHF17596.1"/>
    <property type="molecule type" value="Genomic_DNA"/>
</dbReference>
<proteinExistence type="predicted"/>
<organism evidence="1 2">
    <name type="scientific">Niabella soli DSM 19437</name>
    <dbReference type="NCBI Taxonomy" id="929713"/>
    <lineage>
        <taxon>Bacteria</taxon>
        <taxon>Pseudomonadati</taxon>
        <taxon>Bacteroidota</taxon>
        <taxon>Chitinophagia</taxon>
        <taxon>Chitinophagales</taxon>
        <taxon>Chitinophagaceae</taxon>
        <taxon>Niabella</taxon>
    </lineage>
</organism>
<accession>W0F896</accession>
<dbReference type="KEGG" id="nso:NIASO_10615"/>
<dbReference type="Proteomes" id="UP000003586">
    <property type="component" value="Chromosome"/>
</dbReference>
<evidence type="ECO:0008006" key="3">
    <source>
        <dbReference type="Google" id="ProtNLM"/>
    </source>
</evidence>
<gene>
    <name evidence="1" type="ORF">NIASO_10615</name>
</gene>
<protein>
    <recommendedName>
        <fullName evidence="3">Outer membrane protein beta-barrel domain-containing protein</fullName>
    </recommendedName>
</protein>